<reference evidence="3" key="1">
    <citation type="journal article" date="2019" name="Int. J. Syst. Evol. Microbiol.">
        <title>The Global Catalogue of Microorganisms (GCM) 10K type strain sequencing project: providing services to taxonomists for standard genome sequencing and annotation.</title>
        <authorList>
            <consortium name="The Broad Institute Genomics Platform"/>
            <consortium name="The Broad Institute Genome Sequencing Center for Infectious Disease"/>
            <person name="Wu L."/>
            <person name="Ma J."/>
        </authorList>
    </citation>
    <scope>NUCLEOTIDE SEQUENCE [LARGE SCALE GENOMIC DNA]</scope>
    <source>
        <strain evidence="3">KCTC 62164</strain>
    </source>
</reference>
<keyword evidence="3" id="KW-1185">Reference proteome</keyword>
<dbReference type="Gene3D" id="3.40.50.1820">
    <property type="entry name" value="alpha/beta hydrolase"/>
    <property type="match status" value="1"/>
</dbReference>
<dbReference type="PANTHER" id="PTHR43433">
    <property type="entry name" value="HYDROLASE, ALPHA/BETA FOLD FAMILY PROTEIN"/>
    <property type="match status" value="1"/>
</dbReference>
<dbReference type="PANTHER" id="PTHR43433:SF5">
    <property type="entry name" value="AB HYDROLASE-1 DOMAIN-CONTAINING PROTEIN"/>
    <property type="match status" value="1"/>
</dbReference>
<feature type="domain" description="AB hydrolase-1" evidence="1">
    <location>
        <begin position="21"/>
        <end position="244"/>
    </location>
</feature>
<keyword evidence="2" id="KW-0378">Hydrolase</keyword>
<sequence length="260" mass="28077">MFKASDDVDIAYEYHVKNGKPVILFSNSLGTDRSMWAPQVAALSDEFAIVTYDSRGHGLSGAPGGAYSLDRLSLDVLELMDFLKIETAHFCGVSLGGMVGQRLATRAAHRFQSLTLAATSPYMGPPSSWQGRIETVLAEGMEALVEAVISRWFTPAFMDVNPKQVDAVRQVFLNVHPAGYAGCCAAIRDMDMRCTARMISAQTLVVAGEKDPATPPEGHAAVLHSAIPTAQYLSLDGAHLINLEQAEKFTDALRNFVQSA</sequence>
<dbReference type="NCBIfam" id="TIGR02427">
    <property type="entry name" value="protocat_pcaD"/>
    <property type="match status" value="1"/>
</dbReference>
<gene>
    <name evidence="2" type="primary">pcaD</name>
    <name evidence="2" type="ORF">ACFOKA_08770</name>
</gene>
<organism evidence="2 3">
    <name type="scientific">Kordiimonas pumila</name>
    <dbReference type="NCBI Taxonomy" id="2161677"/>
    <lineage>
        <taxon>Bacteria</taxon>
        <taxon>Pseudomonadati</taxon>
        <taxon>Pseudomonadota</taxon>
        <taxon>Alphaproteobacteria</taxon>
        <taxon>Kordiimonadales</taxon>
        <taxon>Kordiimonadaceae</taxon>
        <taxon>Kordiimonas</taxon>
    </lineage>
</organism>
<name>A0ABV7D501_9PROT</name>
<dbReference type="PRINTS" id="PR00111">
    <property type="entry name" value="ABHYDROLASE"/>
</dbReference>
<accession>A0ABV7D501</accession>
<dbReference type="GO" id="GO:0047570">
    <property type="term" value="F:3-oxoadipate enol-lactonase activity"/>
    <property type="evidence" value="ECO:0007669"/>
    <property type="project" value="UniProtKB-EC"/>
</dbReference>
<dbReference type="RefSeq" id="WP_194215411.1">
    <property type="nucleotide sequence ID" value="NZ_CP061205.1"/>
</dbReference>
<dbReference type="SUPFAM" id="SSF53474">
    <property type="entry name" value="alpha/beta-Hydrolases"/>
    <property type="match status" value="1"/>
</dbReference>
<evidence type="ECO:0000313" key="2">
    <source>
        <dbReference type="EMBL" id="MFC3051997.1"/>
    </source>
</evidence>
<proteinExistence type="predicted"/>
<comment type="caution">
    <text evidence="2">The sequence shown here is derived from an EMBL/GenBank/DDBJ whole genome shotgun (WGS) entry which is preliminary data.</text>
</comment>
<evidence type="ECO:0000313" key="3">
    <source>
        <dbReference type="Proteomes" id="UP001595444"/>
    </source>
</evidence>
<dbReference type="Proteomes" id="UP001595444">
    <property type="component" value="Unassembled WGS sequence"/>
</dbReference>
<dbReference type="Pfam" id="PF00561">
    <property type="entry name" value="Abhydrolase_1"/>
    <property type="match status" value="1"/>
</dbReference>
<dbReference type="InterPro" id="IPR026968">
    <property type="entry name" value="PcaD/CatD"/>
</dbReference>
<dbReference type="InterPro" id="IPR050471">
    <property type="entry name" value="AB_hydrolase"/>
</dbReference>
<dbReference type="InterPro" id="IPR000073">
    <property type="entry name" value="AB_hydrolase_1"/>
</dbReference>
<evidence type="ECO:0000259" key="1">
    <source>
        <dbReference type="Pfam" id="PF00561"/>
    </source>
</evidence>
<dbReference type="EMBL" id="JBHRSL010000006">
    <property type="protein sequence ID" value="MFC3051997.1"/>
    <property type="molecule type" value="Genomic_DNA"/>
</dbReference>
<dbReference type="EC" id="3.1.1.24" evidence="2"/>
<protein>
    <submittedName>
        <fullName evidence="2">3-oxoadipate enol-lactonase</fullName>
        <ecNumber evidence="2">3.1.1.24</ecNumber>
    </submittedName>
</protein>
<dbReference type="InterPro" id="IPR029058">
    <property type="entry name" value="AB_hydrolase_fold"/>
</dbReference>